<organism evidence="1 2">
    <name type="scientific">Rouxiella aceris</name>
    <dbReference type="NCBI Taxonomy" id="2703884"/>
    <lineage>
        <taxon>Bacteria</taxon>
        <taxon>Pseudomonadati</taxon>
        <taxon>Pseudomonadota</taxon>
        <taxon>Gammaproteobacteria</taxon>
        <taxon>Enterobacterales</taxon>
        <taxon>Yersiniaceae</taxon>
        <taxon>Rouxiella</taxon>
    </lineage>
</organism>
<name>A0A848MHZ7_9GAMM</name>
<dbReference type="EMBL" id="JAADJU010000003">
    <property type="protein sequence ID" value="NMP26622.1"/>
    <property type="molecule type" value="Genomic_DNA"/>
</dbReference>
<gene>
    <name evidence="1" type="ORF">GW590_07075</name>
</gene>
<keyword evidence="2" id="KW-1185">Reference proteome</keyword>
<dbReference type="AlphaFoldDB" id="A0A848MHZ7"/>
<comment type="caution">
    <text evidence="1">The sequence shown here is derived from an EMBL/GenBank/DDBJ whole genome shotgun (WGS) entry which is preliminary data.</text>
</comment>
<reference evidence="1 2" key="2">
    <citation type="submission" date="2020-06" db="EMBL/GenBank/DDBJ databases">
        <title>Polyphasic characterization of a Rahnella strain isolated from tree sap.</title>
        <authorList>
            <person name="Kim I.S."/>
        </authorList>
    </citation>
    <scope>NUCLEOTIDE SEQUENCE [LARGE SCALE GENOMIC DNA]</scope>
    <source>
        <strain evidence="1 2">SAP-1</strain>
    </source>
</reference>
<reference evidence="1 2" key="1">
    <citation type="submission" date="2020-01" db="EMBL/GenBank/DDBJ databases">
        <authorList>
            <person name="Lee S.D."/>
        </authorList>
    </citation>
    <scope>NUCLEOTIDE SEQUENCE [LARGE SCALE GENOMIC DNA]</scope>
    <source>
        <strain evidence="1 2">SAP-1</strain>
    </source>
</reference>
<dbReference type="InterPro" id="IPR017739">
    <property type="entry name" value="T6SS-assoc_VCA0119"/>
</dbReference>
<evidence type="ECO:0000313" key="2">
    <source>
        <dbReference type="Proteomes" id="UP000585363"/>
    </source>
</evidence>
<sequence>MARFAMVRVGSTLTRSNKESCLATIIQQDRNALLIRLPGLETLTFADGTPFADDVTLNWIALRVTGGGSYHEPATMVNNSQSESDVLALETEVLEKTDAEGVDATGCNCGQVSAVLAINGYCAC</sequence>
<dbReference type="Pfam" id="PF16989">
    <property type="entry name" value="T6SS_VasJ"/>
    <property type="match status" value="1"/>
</dbReference>
<proteinExistence type="predicted"/>
<evidence type="ECO:0000313" key="1">
    <source>
        <dbReference type="EMBL" id="NMP26622.1"/>
    </source>
</evidence>
<accession>A0A848MHZ7</accession>
<dbReference type="RefSeq" id="WP_169402314.1">
    <property type="nucleotide sequence ID" value="NZ_JAADJU010000003.1"/>
</dbReference>
<dbReference type="Proteomes" id="UP000585363">
    <property type="component" value="Unassembled WGS sequence"/>
</dbReference>
<protein>
    <submittedName>
        <fullName evidence="1">Uncharacterized protein</fullName>
    </submittedName>
</protein>